<evidence type="ECO:0000256" key="1">
    <source>
        <dbReference type="SAM" id="MobiDB-lite"/>
    </source>
</evidence>
<proteinExistence type="predicted"/>
<feature type="region of interest" description="Disordered" evidence="1">
    <location>
        <begin position="386"/>
        <end position="461"/>
    </location>
</feature>
<dbReference type="Proteomes" id="UP001054857">
    <property type="component" value="Unassembled WGS sequence"/>
</dbReference>
<feature type="non-terminal residue" evidence="2">
    <location>
        <position position="519"/>
    </location>
</feature>
<feature type="region of interest" description="Disordered" evidence="1">
    <location>
        <begin position="184"/>
        <end position="221"/>
    </location>
</feature>
<feature type="region of interest" description="Disordered" evidence="1">
    <location>
        <begin position="486"/>
        <end position="519"/>
    </location>
</feature>
<evidence type="ECO:0000313" key="2">
    <source>
        <dbReference type="EMBL" id="GFR45848.1"/>
    </source>
</evidence>
<dbReference type="EMBL" id="BMAR01000011">
    <property type="protein sequence ID" value="GFR45848.1"/>
    <property type="molecule type" value="Genomic_DNA"/>
</dbReference>
<protein>
    <submittedName>
        <fullName evidence="2">Uncharacterized protein</fullName>
    </submittedName>
</protein>
<keyword evidence="3" id="KW-1185">Reference proteome</keyword>
<feature type="compositionally biased region" description="Low complexity" evidence="1">
    <location>
        <begin position="449"/>
        <end position="458"/>
    </location>
</feature>
<dbReference type="Gene3D" id="1.10.10.1460">
    <property type="match status" value="1"/>
</dbReference>
<reference evidence="2 3" key="1">
    <citation type="journal article" date="2021" name="Sci. Rep.">
        <title>Genome sequencing of the multicellular alga Astrephomene provides insights into convergent evolution of germ-soma differentiation.</title>
        <authorList>
            <person name="Yamashita S."/>
            <person name="Yamamoto K."/>
            <person name="Matsuzaki R."/>
            <person name="Suzuki S."/>
            <person name="Yamaguchi H."/>
            <person name="Hirooka S."/>
            <person name="Minakuchi Y."/>
            <person name="Miyagishima S."/>
            <person name="Kawachi M."/>
            <person name="Toyoda A."/>
            <person name="Nozaki H."/>
        </authorList>
    </citation>
    <scope>NUCLEOTIDE SEQUENCE [LARGE SCALE GENOMIC DNA]</scope>
    <source>
        <strain evidence="2 3">NIES-4017</strain>
    </source>
</reference>
<organism evidence="2 3">
    <name type="scientific">Astrephomene gubernaculifera</name>
    <dbReference type="NCBI Taxonomy" id="47775"/>
    <lineage>
        <taxon>Eukaryota</taxon>
        <taxon>Viridiplantae</taxon>
        <taxon>Chlorophyta</taxon>
        <taxon>core chlorophytes</taxon>
        <taxon>Chlorophyceae</taxon>
        <taxon>CS clade</taxon>
        <taxon>Chlamydomonadales</taxon>
        <taxon>Astrephomenaceae</taxon>
        <taxon>Astrephomene</taxon>
    </lineage>
</organism>
<feature type="region of interest" description="Disordered" evidence="1">
    <location>
        <begin position="333"/>
        <end position="363"/>
    </location>
</feature>
<evidence type="ECO:0000313" key="3">
    <source>
        <dbReference type="Proteomes" id="UP001054857"/>
    </source>
</evidence>
<sequence length="519" mass="53166">MFLAEFRPSTAGGRRASTRQISAGVTETPFTARRLHFSFQIENLPPRSVTGGLPVNSGVSAAASPITDANPQLINEHVNYAGTGGARDIKPLSDRALVADYQSTLRYYRELKQQIGDWQAAFFAQHGRPPTPNDARLQGGPQLAARYTALLEVRSRLMVELPRLRPRLQDPSAAAAEGGQGLLLHAPARPQPGGSRGASPADQPPHRHHQPHQQHQQQRVDSVATWLRADRYRRRLATTAAEPAANGATAASDASVAPVAMLDSAIQLHIADSAVAPQQQQQQTHAEGLQQADDDISLSYTQQGDVLHCCPPAVQQLVSPGEVLQPLPLEQWRGAGAGDRTGGGLGYGEGGSGGSGGSGGGGTAAAAAGLLGAAAGVEAQAGGGAHALSAAAPSPAPPEASLGGQPQPHQPHPHQQQLTMHSPHPTSQQQPATQAATATPSPNPPPSSPSASSSSSSSLGRLHADVALAGDSRTRGALMAALAYRQARGAAAGAAAGDGAEEGRGAEVDSAGGVRRGSG</sequence>
<feature type="compositionally biased region" description="Gly residues" evidence="1">
    <location>
        <begin position="335"/>
        <end position="363"/>
    </location>
</feature>
<dbReference type="AlphaFoldDB" id="A0AAD3DSG9"/>
<accession>A0AAD3DSG9</accession>
<name>A0AAD3DSG9_9CHLO</name>
<feature type="compositionally biased region" description="Low complexity" evidence="1">
    <location>
        <begin position="486"/>
        <end position="498"/>
    </location>
</feature>
<comment type="caution">
    <text evidence="2">The sequence shown here is derived from an EMBL/GenBank/DDBJ whole genome shotgun (WGS) entry which is preliminary data.</text>
</comment>
<feature type="compositionally biased region" description="Low complexity" evidence="1">
    <location>
        <begin position="386"/>
        <end position="440"/>
    </location>
</feature>
<gene>
    <name evidence="2" type="ORF">Agub_g7216</name>
</gene>